<dbReference type="OrthoDB" id="382878at2157"/>
<evidence type="ECO:0000256" key="1">
    <source>
        <dbReference type="SAM" id="Phobius"/>
    </source>
</evidence>
<dbReference type="Pfam" id="PF13197">
    <property type="entry name" value="DUF4013"/>
    <property type="match status" value="1"/>
</dbReference>
<accession>A0A498H2I9</accession>
<feature type="transmembrane region" description="Helical" evidence="1">
    <location>
        <begin position="22"/>
        <end position="42"/>
    </location>
</feature>
<keyword evidence="1" id="KW-1133">Transmembrane helix</keyword>
<dbReference type="Proteomes" id="UP000290932">
    <property type="component" value="Unassembled WGS sequence"/>
</dbReference>
<keyword evidence="1" id="KW-0472">Membrane</keyword>
<dbReference type="EMBL" id="LHQS01000001">
    <property type="protein sequence ID" value="RXE57291.1"/>
    <property type="molecule type" value="Genomic_DNA"/>
</dbReference>
<feature type="transmembrane region" description="Helical" evidence="1">
    <location>
        <begin position="69"/>
        <end position="94"/>
    </location>
</feature>
<sequence length="222" mass="24667">MQYERILQDSFDFTSDALWGRWVRWLQLVACIIIFPLMYGYFVRIMRGDTPAPELSGWGRLFVDGLKLLVVYLVYVGFIILIALALIAGAGILGGIGSPVYLVSAIAAGVLFLLVWLVAQMAAVRFSREESLREAFNISAILGHIRAIGWGSYILSQVILQIVLMLVTTVLVFLVTTVTSILGVVIGFLGFVLLPIFLLVLYPGIYIFQYRYNTLVYESAAA</sequence>
<dbReference type="RefSeq" id="WP_164913626.1">
    <property type="nucleotide sequence ID" value="NZ_LHQS01000001.1"/>
</dbReference>
<organism evidence="2 3">
    <name type="scientific">Methanoculleus taiwanensis</name>
    <dbReference type="NCBI Taxonomy" id="1550565"/>
    <lineage>
        <taxon>Archaea</taxon>
        <taxon>Methanobacteriati</taxon>
        <taxon>Methanobacteriota</taxon>
        <taxon>Stenosarchaea group</taxon>
        <taxon>Methanomicrobia</taxon>
        <taxon>Methanomicrobiales</taxon>
        <taxon>Methanomicrobiaceae</taxon>
        <taxon>Methanoculleus</taxon>
    </lineage>
</organism>
<feature type="transmembrane region" description="Helical" evidence="1">
    <location>
        <begin position="153"/>
        <end position="175"/>
    </location>
</feature>
<dbReference type="AlphaFoldDB" id="A0A498H2I9"/>
<evidence type="ECO:0000313" key="2">
    <source>
        <dbReference type="EMBL" id="RXE57291.1"/>
    </source>
</evidence>
<protein>
    <recommendedName>
        <fullName evidence="4">DUF4013 domain-containing protein</fullName>
    </recommendedName>
</protein>
<reference evidence="2 3" key="1">
    <citation type="journal article" date="2015" name="Int. J. Syst. Evol. Microbiol.">
        <title>Methanoculleus taiwanensis sp. nov., a methanogen isolated from deep marine sediment at the deformation front area near Taiwan.</title>
        <authorList>
            <person name="Weng C.Y."/>
            <person name="Chen S.C."/>
            <person name="Lai M.C."/>
            <person name="Wu S.Y."/>
            <person name="Lin S."/>
            <person name="Yang T.F."/>
            <person name="Chen P.C."/>
        </authorList>
    </citation>
    <scope>NUCLEOTIDE SEQUENCE [LARGE SCALE GENOMIC DNA]</scope>
    <source>
        <strain evidence="2 3">CYW4</strain>
    </source>
</reference>
<dbReference type="InterPro" id="IPR025098">
    <property type="entry name" value="DUF4013"/>
</dbReference>
<keyword evidence="1" id="KW-0812">Transmembrane</keyword>
<evidence type="ECO:0000313" key="3">
    <source>
        <dbReference type="Proteomes" id="UP000290932"/>
    </source>
</evidence>
<proteinExistence type="predicted"/>
<feature type="transmembrane region" description="Helical" evidence="1">
    <location>
        <begin position="181"/>
        <end position="202"/>
    </location>
</feature>
<feature type="transmembrane region" description="Helical" evidence="1">
    <location>
        <begin position="100"/>
        <end position="119"/>
    </location>
</feature>
<gene>
    <name evidence="2" type="ORF">ABH15_04100</name>
</gene>
<keyword evidence="3" id="KW-1185">Reference proteome</keyword>
<evidence type="ECO:0008006" key="4">
    <source>
        <dbReference type="Google" id="ProtNLM"/>
    </source>
</evidence>
<comment type="caution">
    <text evidence="2">The sequence shown here is derived from an EMBL/GenBank/DDBJ whole genome shotgun (WGS) entry which is preliminary data.</text>
</comment>
<name>A0A498H2I9_9EURY</name>